<organism evidence="2 3">
    <name type="scientific">Mya arenaria</name>
    <name type="common">Soft-shell clam</name>
    <dbReference type="NCBI Taxonomy" id="6604"/>
    <lineage>
        <taxon>Eukaryota</taxon>
        <taxon>Metazoa</taxon>
        <taxon>Spiralia</taxon>
        <taxon>Lophotrochozoa</taxon>
        <taxon>Mollusca</taxon>
        <taxon>Bivalvia</taxon>
        <taxon>Autobranchia</taxon>
        <taxon>Heteroconchia</taxon>
        <taxon>Euheterodonta</taxon>
        <taxon>Imparidentia</taxon>
        <taxon>Neoheterodontei</taxon>
        <taxon>Myida</taxon>
        <taxon>Myoidea</taxon>
        <taxon>Myidae</taxon>
        <taxon>Mya</taxon>
    </lineage>
</organism>
<keyword evidence="3" id="KW-1185">Reference proteome</keyword>
<gene>
    <name evidence="2" type="ORF">MAR_007965</name>
</gene>
<reference evidence="2" key="1">
    <citation type="submission" date="2022-11" db="EMBL/GenBank/DDBJ databases">
        <title>Centuries of genome instability and evolution in soft-shell clam transmissible cancer (bioRxiv).</title>
        <authorList>
            <person name="Hart S.F.M."/>
            <person name="Yonemitsu M.A."/>
            <person name="Giersch R.M."/>
            <person name="Beal B.F."/>
            <person name="Arriagada G."/>
            <person name="Davis B.W."/>
            <person name="Ostrander E.A."/>
            <person name="Goff S.P."/>
            <person name="Metzger M.J."/>
        </authorList>
    </citation>
    <scope>NUCLEOTIDE SEQUENCE</scope>
    <source>
        <strain evidence="2">MELC-2E11</strain>
        <tissue evidence="2">Siphon/mantle</tissue>
    </source>
</reference>
<dbReference type="EMBL" id="CP111015">
    <property type="protein sequence ID" value="WAR01407.1"/>
    <property type="molecule type" value="Genomic_DNA"/>
</dbReference>
<protein>
    <recommendedName>
        <fullName evidence="1">DDE-1 domain-containing protein</fullName>
    </recommendedName>
</protein>
<dbReference type="InterPro" id="IPR004875">
    <property type="entry name" value="DDE_SF_endonuclease_dom"/>
</dbReference>
<evidence type="ECO:0000259" key="1">
    <source>
        <dbReference type="Pfam" id="PF03184"/>
    </source>
</evidence>
<name>A0ABY7DXR6_MYAAR</name>
<evidence type="ECO:0000313" key="2">
    <source>
        <dbReference type="EMBL" id="WAR01407.1"/>
    </source>
</evidence>
<dbReference type="Proteomes" id="UP001164746">
    <property type="component" value="Chromosome 4"/>
</dbReference>
<evidence type="ECO:0000313" key="3">
    <source>
        <dbReference type="Proteomes" id="UP001164746"/>
    </source>
</evidence>
<proteinExistence type="predicted"/>
<feature type="domain" description="DDE-1" evidence="1">
    <location>
        <begin position="16"/>
        <end position="87"/>
    </location>
</feature>
<dbReference type="Pfam" id="PF03184">
    <property type="entry name" value="DDE_1"/>
    <property type="match status" value="1"/>
</dbReference>
<accession>A0ABY7DXR6</accession>
<sequence length="105" mass="11778">MCKYGPNKSVDNDSKGCDQAALAIFDVFKARHNETILEKLKAKSINVVFVPPSCTDQLQPLDTIPNKNFKDELKLIFQTYYSDCVADKVKHNQSVNDIDLLTSAI</sequence>